<dbReference type="Pfam" id="PF00227">
    <property type="entry name" value="Proteasome"/>
    <property type="match status" value="1"/>
</dbReference>
<comment type="similarity">
    <text evidence="4">Belongs to the peptidase T1B family.</text>
</comment>
<keyword evidence="1 4" id="KW-0963">Cytoplasm</keyword>
<dbReference type="AlphaFoldDB" id="R0KTH8"/>
<dbReference type="SUPFAM" id="SSF56235">
    <property type="entry name" value="N-terminal nucleophile aminohydrolases (Ntn hydrolases)"/>
    <property type="match status" value="1"/>
</dbReference>
<dbReference type="STRING" id="578461.R0KTH8"/>
<keyword evidence="6" id="KW-1185">Reference proteome</keyword>
<dbReference type="PANTHER" id="PTHR32194">
    <property type="entry name" value="METALLOPROTEASE TLDD"/>
    <property type="match status" value="1"/>
</dbReference>
<dbReference type="PROSITE" id="PS51476">
    <property type="entry name" value="PROTEASOME_BETA_2"/>
    <property type="match status" value="1"/>
</dbReference>
<comment type="subunit">
    <text evidence="3">The 26S proteasome consists of a 20S proteasome core and two 19S regulatory subunits. The 20S proteasome core is composed of 28 subunits that are arranged in four stacked rings, resulting in a barrel-shaped structure. The two end rings are each formed by seven alpha subunits, and the two central rings are each formed by seven beta subunits. The catalytic chamber with the active sites is on the inside of the barrel.</text>
</comment>
<sequence length="294" mass="34011">MIIFLYFLTLKMFENKLKNTRKNFFGSQDFENVLEFDQDEICNPYNEIKVDHNVFIPKEDENRIPFKSRDDLLKFIDGNPKKVSGERFNPYEDNSGSSLSIRYDDFIIVAADTRHSSESGINSRDCSKIFRIKDFLISFTGFYGDGIELFNILSYEVELYEALGPINIHALASLASKLMYSRRFFPFYVYLTISGFDDGKPHVYRYDPVGGYEDVNVICNGSGAPLIQPLLDSFIDLKNWHGDKPVIDREYAIRIVIKAFDAASERDVKTGDGLELYIMTKDEIKRDFMSLRKD</sequence>
<dbReference type="InterPro" id="IPR001353">
    <property type="entry name" value="Proteasome_sua/b"/>
</dbReference>
<evidence type="ECO:0000256" key="1">
    <source>
        <dbReference type="ARBA" id="ARBA00022490"/>
    </source>
</evidence>
<dbReference type="InterPro" id="IPR029055">
    <property type="entry name" value="Ntn_hydrolases_N"/>
</dbReference>
<dbReference type="GO" id="GO:0005737">
    <property type="term" value="C:cytoplasm"/>
    <property type="evidence" value="ECO:0007669"/>
    <property type="project" value="UniProtKB-SubCell"/>
</dbReference>
<dbReference type="Gene3D" id="3.60.20.10">
    <property type="entry name" value="Glutamine Phosphoribosylpyrophosphate, subunit 1, domain 1"/>
    <property type="match status" value="1"/>
</dbReference>
<dbReference type="HOGENOM" id="CLU_035750_1_1_1"/>
<dbReference type="OrthoDB" id="268479at2759"/>
<dbReference type="Proteomes" id="UP000016927">
    <property type="component" value="Unassembled WGS sequence"/>
</dbReference>
<proteinExistence type="inferred from homology"/>
<gene>
    <name evidence="5" type="primary">PSB1</name>
    <name evidence="5" type="ORF">NBO_67g0007</name>
</gene>
<dbReference type="OMA" id="CSGCWCD"/>
<dbReference type="GO" id="GO:0005634">
    <property type="term" value="C:nucleus"/>
    <property type="evidence" value="ECO:0007669"/>
    <property type="project" value="UniProtKB-SubCell"/>
</dbReference>
<dbReference type="InterPro" id="IPR023333">
    <property type="entry name" value="Proteasome_suB-type"/>
</dbReference>
<evidence type="ECO:0000256" key="2">
    <source>
        <dbReference type="ARBA" id="ARBA00022942"/>
    </source>
</evidence>
<reference evidence="5 6" key="1">
    <citation type="journal article" date="2013" name="BMC Genomics">
        <title>Comparative genomics of parasitic silkworm microsporidia reveal an association between genome expansion and host adaptation.</title>
        <authorList>
            <person name="Pan G."/>
            <person name="Xu J."/>
            <person name="Li T."/>
            <person name="Xia Q."/>
            <person name="Liu S.L."/>
            <person name="Zhang G."/>
            <person name="Li S."/>
            <person name="Li C."/>
            <person name="Liu H."/>
            <person name="Yang L."/>
            <person name="Liu T."/>
            <person name="Zhang X."/>
            <person name="Wu Z."/>
            <person name="Fan W."/>
            <person name="Dang X."/>
            <person name="Xiang H."/>
            <person name="Tao M."/>
            <person name="Li Y."/>
            <person name="Hu J."/>
            <person name="Li Z."/>
            <person name="Lin L."/>
            <person name="Luo J."/>
            <person name="Geng L."/>
            <person name="Wang L."/>
            <person name="Long M."/>
            <person name="Wan Y."/>
            <person name="He N."/>
            <person name="Zhang Z."/>
            <person name="Lu C."/>
            <person name="Keeling P.J."/>
            <person name="Wang J."/>
            <person name="Xiang Z."/>
            <person name="Zhou Z."/>
        </authorList>
    </citation>
    <scope>NUCLEOTIDE SEQUENCE [LARGE SCALE GENOMIC DNA]</scope>
    <source>
        <strain evidence="6">CQ1 / CVCC 102059</strain>
    </source>
</reference>
<comment type="subunit">
    <text evidence="4">Component of the proteasome complex.</text>
</comment>
<dbReference type="GO" id="GO:0019774">
    <property type="term" value="C:proteasome core complex, beta-subunit complex"/>
    <property type="evidence" value="ECO:0007669"/>
    <property type="project" value="UniProtKB-ARBA"/>
</dbReference>
<protein>
    <recommendedName>
        <fullName evidence="4">Proteasome subunit beta</fullName>
    </recommendedName>
</protein>
<evidence type="ECO:0000313" key="6">
    <source>
        <dbReference type="Proteomes" id="UP000016927"/>
    </source>
</evidence>
<organism evidence="5 6">
    <name type="scientific">Nosema bombycis (strain CQ1 / CVCC 102059)</name>
    <name type="common">Microsporidian parasite</name>
    <name type="synonym">Pebrine of silkworm</name>
    <dbReference type="NCBI Taxonomy" id="578461"/>
    <lineage>
        <taxon>Eukaryota</taxon>
        <taxon>Fungi</taxon>
        <taxon>Fungi incertae sedis</taxon>
        <taxon>Microsporidia</taxon>
        <taxon>Nosematidae</taxon>
        <taxon>Nosema</taxon>
    </lineage>
</organism>
<keyword evidence="2 4" id="KW-0647">Proteasome</keyword>
<comment type="function">
    <text evidence="4">Component of the proteasome, a multicatalytic proteinase complex which is characterized by its ability to cleave peptides with Arg, Phe, Tyr, Leu, and Glu adjacent to the leaving group at neutral or slightly basic pH. The proteasome has an ATP-dependent proteolytic activity.</text>
</comment>
<evidence type="ECO:0000256" key="3">
    <source>
        <dbReference type="ARBA" id="ARBA00026071"/>
    </source>
</evidence>
<accession>R0KTH8</accession>
<name>R0KTH8_NOSB1</name>
<evidence type="ECO:0000313" key="5">
    <source>
        <dbReference type="EMBL" id="EOB13532.1"/>
    </source>
</evidence>
<dbReference type="GO" id="GO:0051603">
    <property type="term" value="P:proteolysis involved in protein catabolic process"/>
    <property type="evidence" value="ECO:0007669"/>
    <property type="project" value="InterPro"/>
</dbReference>
<keyword evidence="4" id="KW-0539">Nucleus</keyword>
<dbReference type="PROSITE" id="PS00854">
    <property type="entry name" value="PROTEASOME_BETA_1"/>
    <property type="match status" value="1"/>
</dbReference>
<evidence type="ECO:0000256" key="4">
    <source>
        <dbReference type="RuleBase" id="RU004203"/>
    </source>
</evidence>
<dbReference type="EMBL" id="KB908975">
    <property type="protein sequence ID" value="EOB13532.1"/>
    <property type="molecule type" value="Genomic_DNA"/>
</dbReference>
<dbReference type="VEuPathDB" id="MicrosporidiaDB:NBO_67g0007"/>
<comment type="subcellular location">
    <subcellularLocation>
        <location evidence="4">Cytoplasm</location>
    </subcellularLocation>
    <subcellularLocation>
        <location evidence="4">Nucleus</location>
    </subcellularLocation>
</comment>
<dbReference type="PANTHER" id="PTHR32194:SF2">
    <property type="entry name" value="PROTEASOME SUBUNIT BETA TYPE-1"/>
    <property type="match status" value="1"/>
</dbReference>
<dbReference type="InterPro" id="IPR016050">
    <property type="entry name" value="Proteasome_bsu_CS"/>
</dbReference>